<proteinExistence type="inferred from homology"/>
<feature type="compositionally biased region" description="Low complexity" evidence="10">
    <location>
        <begin position="407"/>
        <end position="427"/>
    </location>
</feature>
<evidence type="ECO:0000256" key="5">
    <source>
        <dbReference type="ARBA" id="ARBA00022692"/>
    </source>
</evidence>
<feature type="transmembrane region" description="Helical" evidence="9">
    <location>
        <begin position="98"/>
        <end position="119"/>
    </location>
</feature>
<reference evidence="13" key="1">
    <citation type="submission" date="2010-05" db="EMBL/GenBank/DDBJ databases">
        <title>The complete genome of Truepera radiovictris DSM 17093.</title>
        <authorList>
            <consortium name="US DOE Joint Genome Institute (JGI-PGF)"/>
            <person name="Lucas S."/>
            <person name="Copeland A."/>
            <person name="Lapidus A."/>
            <person name="Glavina del Rio T."/>
            <person name="Dalin E."/>
            <person name="Tice H."/>
            <person name="Bruce D."/>
            <person name="Goodwin L."/>
            <person name="Pitluck S."/>
            <person name="Kyrpides N."/>
            <person name="Mavromatis K."/>
            <person name="Ovchinnikova G."/>
            <person name="Munk A.C."/>
            <person name="Detter J.C."/>
            <person name="Han C."/>
            <person name="Tapia R."/>
            <person name="Land M."/>
            <person name="Hauser L."/>
            <person name="Markowitz V."/>
            <person name="Cheng J.-F."/>
            <person name="Hugenholtz P."/>
            <person name="Woyke T."/>
            <person name="Wu D."/>
            <person name="Tindall B."/>
            <person name="Pomrenke H.G."/>
            <person name="Brambilla E."/>
            <person name="Klenk H.-P."/>
            <person name="Eisen J.A."/>
        </authorList>
    </citation>
    <scope>NUCLEOTIDE SEQUENCE [LARGE SCALE GENOMIC DNA]</scope>
    <source>
        <strain evidence="13">DSM 17093 / CIP 108686 / LMG 22925 / RQ-24</strain>
    </source>
</reference>
<name>D7CQZ4_TRURR</name>
<evidence type="ECO:0000313" key="12">
    <source>
        <dbReference type="EMBL" id="ADI15128.1"/>
    </source>
</evidence>
<feature type="transmembrane region" description="Helical" evidence="9">
    <location>
        <begin position="140"/>
        <end position="157"/>
    </location>
</feature>
<evidence type="ECO:0000256" key="7">
    <source>
        <dbReference type="ARBA" id="ARBA00022989"/>
    </source>
</evidence>
<dbReference type="GO" id="GO:0022857">
    <property type="term" value="F:transmembrane transporter activity"/>
    <property type="evidence" value="ECO:0007669"/>
    <property type="project" value="InterPro"/>
</dbReference>
<feature type="transmembrane region" description="Helical" evidence="9">
    <location>
        <begin position="579"/>
        <end position="604"/>
    </location>
</feature>
<dbReference type="NCBIfam" id="TIGR01726">
    <property type="entry name" value="HEQRo_perm_3TM"/>
    <property type="match status" value="1"/>
</dbReference>
<dbReference type="AlphaFoldDB" id="D7CQZ4"/>
<dbReference type="InterPro" id="IPR000515">
    <property type="entry name" value="MetI-like"/>
</dbReference>
<feature type="region of interest" description="Disordered" evidence="10">
    <location>
        <begin position="398"/>
        <end position="427"/>
    </location>
</feature>
<dbReference type="CDD" id="cd06261">
    <property type="entry name" value="TM_PBP2"/>
    <property type="match status" value="2"/>
</dbReference>
<dbReference type="HOGENOM" id="CLU_485454_0_0_0"/>
<feature type="transmembrane region" description="Helical" evidence="9">
    <location>
        <begin position="222"/>
        <end position="240"/>
    </location>
</feature>
<dbReference type="KEGG" id="tra:Trad_2014"/>
<evidence type="ECO:0000256" key="9">
    <source>
        <dbReference type="RuleBase" id="RU363032"/>
    </source>
</evidence>
<sequence length="613" mass="66460">MATRSIRPTGGKERIPFYRNVKVIGILAQLIFLALVVMGFWVLYNNVTTALERANIPANFNFLRARAGIPIGESPIRYNTADTYARALWVGVLNTLKVSLVGVVLATLLGILVGVMRLSSNWLLRQIASIYVETIRNTPLAVQLVFWFFAVLVPLPPRISGPIELPGGAYFSQVGLALPWLYPSYSFSAWVPWLVGAVALFVLLVWVRWVQIRRSERPGNPWLLPLVAALGLAAVGYVVTERTSELPPTSTNYLPDRGRGTVFVEGEGGSSRFLPYAAVRVTIPEGQLRDITQSFNESRRRVYSSFRFPALRDHEVGAAEVTFADPESDAASRLSIHYLNFPSSGFLYEDRNGNGEYDPGEEVSEAGTGFNGVPLVLTVENFERRVVADRNGQFRMPQFEPVGAGGAAETAEAEAAPPPAASASPAALFGAPRTPTASGDEAAETGALEATVEVLPTGPLVLSVPTIPRSDYEGGVRLTAAFMALLLGLVIYTASFIAEIVRGGIQAVNKGQREAAKSLGLSDAQTFNLVVFPQALRIILPPLISQYLNLTKNSSLALLITYPDFFAIGRIVANQTGATVPIILIIIAGYLTISLIFAFILNIVNERLALVER</sequence>
<dbReference type="GO" id="GO:0006865">
    <property type="term" value="P:amino acid transport"/>
    <property type="evidence" value="ECO:0007669"/>
    <property type="project" value="UniProtKB-KW"/>
</dbReference>
<dbReference type="OrthoDB" id="9808531at2"/>
<reference evidence="12 13" key="2">
    <citation type="journal article" date="2011" name="Stand. Genomic Sci.">
        <title>Complete genome sequence of Truepera radiovictrix type strain (RQ-24).</title>
        <authorList>
            <person name="Ivanova N."/>
            <person name="Rohde C."/>
            <person name="Munk C."/>
            <person name="Nolan M."/>
            <person name="Lucas S."/>
            <person name="Del Rio T.G."/>
            <person name="Tice H."/>
            <person name="Deshpande S."/>
            <person name="Cheng J.F."/>
            <person name="Tapia R."/>
            <person name="Han C."/>
            <person name="Goodwin L."/>
            <person name="Pitluck S."/>
            <person name="Liolios K."/>
            <person name="Mavromatis K."/>
            <person name="Mikhailova N."/>
            <person name="Pati A."/>
            <person name="Chen A."/>
            <person name="Palaniappan K."/>
            <person name="Land M."/>
            <person name="Hauser L."/>
            <person name="Chang Y.J."/>
            <person name="Jeffries C.D."/>
            <person name="Brambilla E."/>
            <person name="Rohde M."/>
            <person name="Goker M."/>
            <person name="Tindall B.J."/>
            <person name="Woyke T."/>
            <person name="Bristow J."/>
            <person name="Eisen J.A."/>
            <person name="Markowitz V."/>
            <person name="Hugenholtz P."/>
            <person name="Kyrpides N.C."/>
            <person name="Klenk H.P."/>
            <person name="Lapidus A."/>
        </authorList>
    </citation>
    <scope>NUCLEOTIDE SEQUENCE [LARGE SCALE GENOMIC DNA]</scope>
    <source>
        <strain evidence="13">DSM 17093 / CIP 108686 / LMG 22925 / RQ-24</strain>
    </source>
</reference>
<feature type="transmembrane region" description="Helical" evidence="9">
    <location>
        <begin position="190"/>
        <end position="210"/>
    </location>
</feature>
<dbReference type="RefSeq" id="WP_013178493.1">
    <property type="nucleotide sequence ID" value="NC_014221.1"/>
</dbReference>
<dbReference type="eggNOG" id="COG4597">
    <property type="taxonomic scope" value="Bacteria"/>
</dbReference>
<evidence type="ECO:0000256" key="6">
    <source>
        <dbReference type="ARBA" id="ARBA00022970"/>
    </source>
</evidence>
<dbReference type="Gene3D" id="1.10.3720.10">
    <property type="entry name" value="MetI-like"/>
    <property type="match status" value="2"/>
</dbReference>
<evidence type="ECO:0000256" key="2">
    <source>
        <dbReference type="ARBA" id="ARBA00010072"/>
    </source>
</evidence>
<accession>D7CQZ4</accession>
<dbReference type="PANTHER" id="PTHR30614">
    <property type="entry name" value="MEMBRANE COMPONENT OF AMINO ACID ABC TRANSPORTER"/>
    <property type="match status" value="1"/>
</dbReference>
<keyword evidence="4" id="KW-1003">Cell membrane</keyword>
<dbReference type="Proteomes" id="UP000000379">
    <property type="component" value="Chromosome"/>
</dbReference>
<evidence type="ECO:0000259" key="11">
    <source>
        <dbReference type="PROSITE" id="PS50928"/>
    </source>
</evidence>
<protein>
    <submittedName>
        <fullName evidence="12">Polar amino acid ABC transporter, inner membrane subunit</fullName>
    </submittedName>
</protein>
<feature type="transmembrane region" description="Helical" evidence="9">
    <location>
        <begin position="478"/>
        <end position="501"/>
    </location>
</feature>
<keyword evidence="13" id="KW-1185">Reference proteome</keyword>
<dbReference type="STRING" id="649638.Trad_2014"/>
<dbReference type="InterPro" id="IPR010065">
    <property type="entry name" value="AA_ABC_transptr_permease_3TM"/>
</dbReference>
<dbReference type="InterPro" id="IPR035906">
    <property type="entry name" value="MetI-like_sf"/>
</dbReference>
<feature type="domain" description="ABC transmembrane type-1" evidence="11">
    <location>
        <begin position="92"/>
        <end position="601"/>
    </location>
</feature>
<evidence type="ECO:0000256" key="8">
    <source>
        <dbReference type="ARBA" id="ARBA00023136"/>
    </source>
</evidence>
<gene>
    <name evidence="12" type="ordered locus">Trad_2014</name>
</gene>
<organism evidence="12 13">
    <name type="scientific">Truepera radiovictrix (strain DSM 17093 / CIP 108686 / LMG 22925 / RQ-24)</name>
    <dbReference type="NCBI Taxonomy" id="649638"/>
    <lineage>
        <taxon>Bacteria</taxon>
        <taxon>Thermotogati</taxon>
        <taxon>Deinococcota</taxon>
        <taxon>Deinococci</taxon>
        <taxon>Trueperales</taxon>
        <taxon>Trueperaceae</taxon>
        <taxon>Truepera</taxon>
    </lineage>
</organism>
<dbReference type="PANTHER" id="PTHR30614:SF37">
    <property type="entry name" value="AMINO-ACID ABC TRANSPORTER PERMEASE PROTEIN YHDX-RELATED"/>
    <property type="match status" value="1"/>
</dbReference>
<evidence type="ECO:0000256" key="3">
    <source>
        <dbReference type="ARBA" id="ARBA00022448"/>
    </source>
</evidence>
<dbReference type="InterPro" id="IPR043429">
    <property type="entry name" value="ArtM/GltK/GlnP/TcyL/YhdX-like"/>
</dbReference>
<evidence type="ECO:0000256" key="4">
    <source>
        <dbReference type="ARBA" id="ARBA00022475"/>
    </source>
</evidence>
<comment type="similarity">
    <text evidence="2">Belongs to the binding-protein-dependent transport system permease family. HisMQ subfamily.</text>
</comment>
<dbReference type="EMBL" id="CP002049">
    <property type="protein sequence ID" value="ADI15128.1"/>
    <property type="molecule type" value="Genomic_DNA"/>
</dbReference>
<keyword evidence="6" id="KW-0029">Amino-acid transport</keyword>
<comment type="subcellular location">
    <subcellularLocation>
        <location evidence="1 9">Cell membrane</location>
        <topology evidence="1 9">Multi-pass membrane protein</topology>
    </subcellularLocation>
</comment>
<evidence type="ECO:0000256" key="10">
    <source>
        <dbReference type="SAM" id="MobiDB-lite"/>
    </source>
</evidence>
<dbReference type="SUPFAM" id="SSF161098">
    <property type="entry name" value="MetI-like"/>
    <property type="match status" value="2"/>
</dbReference>
<keyword evidence="3 9" id="KW-0813">Transport</keyword>
<feature type="transmembrane region" description="Helical" evidence="9">
    <location>
        <begin position="21"/>
        <end position="44"/>
    </location>
</feature>
<keyword evidence="7 9" id="KW-1133">Transmembrane helix</keyword>
<keyword evidence="8 9" id="KW-0472">Membrane</keyword>
<feature type="transmembrane region" description="Helical" evidence="9">
    <location>
        <begin position="556"/>
        <end position="573"/>
    </location>
</feature>
<dbReference type="PROSITE" id="PS50928">
    <property type="entry name" value="ABC_TM1"/>
    <property type="match status" value="1"/>
</dbReference>
<dbReference type="GO" id="GO:0043190">
    <property type="term" value="C:ATP-binding cassette (ABC) transporter complex"/>
    <property type="evidence" value="ECO:0007669"/>
    <property type="project" value="InterPro"/>
</dbReference>
<evidence type="ECO:0000313" key="13">
    <source>
        <dbReference type="Proteomes" id="UP000000379"/>
    </source>
</evidence>
<keyword evidence="5 9" id="KW-0812">Transmembrane</keyword>
<evidence type="ECO:0000256" key="1">
    <source>
        <dbReference type="ARBA" id="ARBA00004651"/>
    </source>
</evidence>
<dbReference type="Pfam" id="PF00528">
    <property type="entry name" value="BPD_transp_1"/>
    <property type="match status" value="1"/>
</dbReference>